<dbReference type="RefSeq" id="WP_189958357.1">
    <property type="nucleotide sequence ID" value="NZ_BMVG01000037.1"/>
</dbReference>
<keyword evidence="2" id="KW-1185">Reference proteome</keyword>
<dbReference type="AlphaFoldDB" id="A0A919D5X8"/>
<accession>A0A919D5X8</accession>
<proteinExistence type="predicted"/>
<comment type="caution">
    <text evidence="1">The sequence shown here is derived from an EMBL/GenBank/DDBJ whole genome shotgun (WGS) entry which is preliminary data.</text>
</comment>
<dbReference type="EMBL" id="BMVG01000037">
    <property type="protein sequence ID" value="GHE12942.1"/>
    <property type="molecule type" value="Genomic_DNA"/>
</dbReference>
<organism evidence="1 2">
    <name type="scientific">Streptomyces alanosinicus</name>
    <dbReference type="NCBI Taxonomy" id="68171"/>
    <lineage>
        <taxon>Bacteria</taxon>
        <taxon>Bacillati</taxon>
        <taxon>Actinomycetota</taxon>
        <taxon>Actinomycetes</taxon>
        <taxon>Kitasatosporales</taxon>
        <taxon>Streptomycetaceae</taxon>
        <taxon>Streptomyces</taxon>
    </lineage>
</organism>
<protein>
    <submittedName>
        <fullName evidence="1">Uncharacterized protein</fullName>
    </submittedName>
</protein>
<evidence type="ECO:0000313" key="1">
    <source>
        <dbReference type="EMBL" id="GHE12942.1"/>
    </source>
</evidence>
<sequence>MSLSEATVMGAYRAAVVELVAPERATALPLGIADPQGNPMLLLAAHAQLDANPTEKEPLEDAFEGVMQSLSCARAF</sequence>
<gene>
    <name evidence="1" type="ORF">GCM10010339_78260</name>
</gene>
<reference evidence="1" key="2">
    <citation type="submission" date="2020-09" db="EMBL/GenBank/DDBJ databases">
        <authorList>
            <person name="Sun Q."/>
            <person name="Ohkuma M."/>
        </authorList>
    </citation>
    <scope>NUCLEOTIDE SEQUENCE</scope>
    <source>
        <strain evidence="1">JCM 4714</strain>
    </source>
</reference>
<evidence type="ECO:0000313" key="2">
    <source>
        <dbReference type="Proteomes" id="UP000655443"/>
    </source>
</evidence>
<reference evidence="1" key="1">
    <citation type="journal article" date="2014" name="Int. J. Syst. Evol. Microbiol.">
        <title>Complete genome sequence of Corynebacterium casei LMG S-19264T (=DSM 44701T), isolated from a smear-ripened cheese.</title>
        <authorList>
            <consortium name="US DOE Joint Genome Institute (JGI-PGF)"/>
            <person name="Walter F."/>
            <person name="Albersmeier A."/>
            <person name="Kalinowski J."/>
            <person name="Ruckert C."/>
        </authorList>
    </citation>
    <scope>NUCLEOTIDE SEQUENCE</scope>
    <source>
        <strain evidence="1">JCM 4714</strain>
    </source>
</reference>
<dbReference type="Proteomes" id="UP000655443">
    <property type="component" value="Unassembled WGS sequence"/>
</dbReference>
<name>A0A919D5X8_9ACTN</name>